<dbReference type="EMBL" id="AC157473">
    <property type="protein sequence ID" value="ABN08504.1"/>
    <property type="molecule type" value="Genomic_DNA"/>
</dbReference>
<keyword evidence="1" id="KW-1133">Transmembrane helix</keyword>
<evidence type="ECO:0008006" key="3">
    <source>
        <dbReference type="Google" id="ProtNLM"/>
    </source>
</evidence>
<name>A2Q4F4_MEDTR</name>
<organism evidence="2">
    <name type="scientific">Medicago truncatula</name>
    <name type="common">Barrel medic</name>
    <name type="synonym">Medicago tribuloides</name>
    <dbReference type="NCBI Taxonomy" id="3880"/>
    <lineage>
        <taxon>Eukaryota</taxon>
        <taxon>Viridiplantae</taxon>
        <taxon>Streptophyta</taxon>
        <taxon>Embryophyta</taxon>
        <taxon>Tracheophyta</taxon>
        <taxon>Spermatophyta</taxon>
        <taxon>Magnoliopsida</taxon>
        <taxon>eudicotyledons</taxon>
        <taxon>Gunneridae</taxon>
        <taxon>Pentapetalae</taxon>
        <taxon>rosids</taxon>
        <taxon>fabids</taxon>
        <taxon>Fabales</taxon>
        <taxon>Fabaceae</taxon>
        <taxon>Papilionoideae</taxon>
        <taxon>50 kb inversion clade</taxon>
        <taxon>NPAAA clade</taxon>
        <taxon>Hologalegina</taxon>
        <taxon>IRL clade</taxon>
        <taxon>Trifolieae</taxon>
        <taxon>Medicago</taxon>
    </lineage>
</organism>
<accession>A2Q4F4</accession>
<feature type="transmembrane region" description="Helical" evidence="1">
    <location>
        <begin position="7"/>
        <end position="29"/>
    </location>
</feature>
<dbReference type="AlphaFoldDB" id="A2Q4F4"/>
<keyword evidence="1" id="KW-0812">Transmembrane</keyword>
<evidence type="ECO:0000256" key="1">
    <source>
        <dbReference type="SAM" id="Phobius"/>
    </source>
</evidence>
<evidence type="ECO:0000313" key="2">
    <source>
        <dbReference type="EMBL" id="ABN08504.1"/>
    </source>
</evidence>
<reference evidence="2" key="1">
    <citation type="submission" date="2005-02" db="EMBL/GenBank/DDBJ databases">
        <authorList>
            <person name="Town C.D."/>
        </authorList>
    </citation>
    <scope>NUCLEOTIDE SEQUENCE</scope>
</reference>
<gene>
    <name evidence="2" type="ORF">MtrDRAFT_AC157473g21v2</name>
</gene>
<reference evidence="2" key="2">
    <citation type="submission" date="2007-03" db="EMBL/GenBank/DDBJ databases">
        <authorList>
            <consortium name="The International Medicago Genome Annotation Group"/>
        </authorList>
    </citation>
    <scope>NUCLEOTIDE SEQUENCE</scope>
</reference>
<keyword evidence="1" id="KW-0472">Membrane</keyword>
<proteinExistence type="predicted"/>
<sequence>MRGGGDLVVMVVVAALRGSCGVVMVWFGWMVIDNIGLEFCDGTLCGQVLYKGWFVLFM</sequence>
<protein>
    <recommendedName>
        <fullName evidence="3">Transmembrane protein</fullName>
    </recommendedName>
</protein>